<evidence type="ECO:0000259" key="7">
    <source>
        <dbReference type="Pfam" id="PF00361"/>
    </source>
</evidence>
<keyword evidence="4 5" id="KW-0472">Membrane</keyword>
<dbReference type="EC" id="7.1.1.-" evidence="5"/>
<keyword evidence="2 5" id="KW-0812">Transmembrane</keyword>
<dbReference type="PANTHER" id="PTHR22773">
    <property type="entry name" value="NADH DEHYDROGENASE"/>
    <property type="match status" value="1"/>
</dbReference>
<comment type="subunit">
    <text evidence="5">NDH-1 is composed of 14 different subunits. Subunits NuoA, H, J, K, L, M, N constitute the membrane sector of the complex.</text>
</comment>
<feature type="transmembrane region" description="Helical" evidence="5">
    <location>
        <begin position="428"/>
        <end position="451"/>
    </location>
</feature>
<evidence type="ECO:0000256" key="3">
    <source>
        <dbReference type="ARBA" id="ARBA00022989"/>
    </source>
</evidence>
<feature type="transmembrane region" description="Helical" evidence="5">
    <location>
        <begin position="190"/>
        <end position="213"/>
    </location>
</feature>
<reference evidence="9" key="1">
    <citation type="submission" date="2020-01" db="EMBL/GenBank/DDBJ databases">
        <title>Sphingomonas sp. strain CSW-10.</title>
        <authorList>
            <person name="Chen W.-M."/>
        </authorList>
    </citation>
    <scope>NUCLEOTIDE SEQUENCE [LARGE SCALE GENOMIC DNA]</scope>
    <source>
        <strain evidence="9">NST-5</strain>
    </source>
</reference>
<comment type="similarity">
    <text evidence="5">Belongs to the complex I subunit 2 family.</text>
</comment>
<dbReference type="Pfam" id="PF00361">
    <property type="entry name" value="Proton_antipo_M"/>
    <property type="match status" value="1"/>
</dbReference>
<keyword evidence="5" id="KW-1003">Cell membrane</keyword>
<evidence type="ECO:0000256" key="4">
    <source>
        <dbReference type="ARBA" id="ARBA00023136"/>
    </source>
</evidence>
<protein>
    <recommendedName>
        <fullName evidence="5">NADH-quinone oxidoreductase subunit N</fullName>
        <ecNumber evidence="5">7.1.1.-</ecNumber>
    </recommendedName>
    <alternativeName>
        <fullName evidence="5">NADH dehydrogenase I subunit N</fullName>
    </alternativeName>
    <alternativeName>
        <fullName evidence="5">NDH-1 subunit N</fullName>
    </alternativeName>
</protein>
<evidence type="ECO:0000256" key="2">
    <source>
        <dbReference type="ARBA" id="ARBA00022692"/>
    </source>
</evidence>
<comment type="caution">
    <text evidence="8">The sequence shown here is derived from an EMBL/GenBank/DDBJ whole genome shotgun (WGS) entry which is preliminary data.</text>
</comment>
<keyword evidence="3 5" id="KW-1133">Transmembrane helix</keyword>
<feature type="transmembrane region" description="Helical" evidence="5">
    <location>
        <begin position="62"/>
        <end position="79"/>
    </location>
</feature>
<feature type="transmembrane region" description="Helical" evidence="5">
    <location>
        <begin position="149"/>
        <end position="170"/>
    </location>
</feature>
<keyword evidence="5" id="KW-0813">Transport</keyword>
<comment type="catalytic activity">
    <reaction evidence="5">
        <text>a quinone + NADH + 5 H(+)(in) = a quinol + NAD(+) + 4 H(+)(out)</text>
        <dbReference type="Rhea" id="RHEA:57888"/>
        <dbReference type="ChEBI" id="CHEBI:15378"/>
        <dbReference type="ChEBI" id="CHEBI:24646"/>
        <dbReference type="ChEBI" id="CHEBI:57540"/>
        <dbReference type="ChEBI" id="CHEBI:57945"/>
        <dbReference type="ChEBI" id="CHEBI:132124"/>
    </reaction>
</comment>
<organism evidence="8 9">
    <name type="scientific">Flavobacterium ichthyis</name>
    <dbReference type="NCBI Taxonomy" id="2698827"/>
    <lineage>
        <taxon>Bacteria</taxon>
        <taxon>Pseudomonadati</taxon>
        <taxon>Bacteroidota</taxon>
        <taxon>Flavobacteriia</taxon>
        <taxon>Flavobacteriales</taxon>
        <taxon>Flavobacteriaceae</taxon>
        <taxon>Flavobacterium</taxon>
    </lineage>
</organism>
<proteinExistence type="inferred from homology"/>
<dbReference type="NCBIfam" id="TIGR01770">
    <property type="entry name" value="NDH_I_N"/>
    <property type="match status" value="1"/>
</dbReference>
<dbReference type="EMBL" id="JAABLM010000005">
    <property type="protein sequence ID" value="NBL64678.1"/>
    <property type="molecule type" value="Genomic_DNA"/>
</dbReference>
<evidence type="ECO:0000256" key="1">
    <source>
        <dbReference type="ARBA" id="ARBA00004127"/>
    </source>
</evidence>
<comment type="function">
    <text evidence="5">NDH-1 shuttles electrons from NADH, via FMN and iron-sulfur (Fe-S) centers, to quinones in the respiratory chain. The immediate electron acceptor for the enzyme in this species is believed to be a menaquinone. Couples the redox reaction to proton translocation (for every two electrons transferred, four hydrogen ions are translocated across the cytoplasmic membrane), and thus conserves the redox energy in a proton gradient.</text>
</comment>
<feature type="transmembrane region" description="Helical" evidence="5">
    <location>
        <begin position="117"/>
        <end position="137"/>
    </location>
</feature>
<dbReference type="HAMAP" id="MF_00445">
    <property type="entry name" value="NDH1_NuoN_1"/>
    <property type="match status" value="1"/>
</dbReference>
<keyword evidence="9" id="KW-1185">Reference proteome</keyword>
<feature type="transmembrane region" description="Helical" evidence="5">
    <location>
        <begin position="258"/>
        <end position="278"/>
    </location>
</feature>
<sequence length="456" mass="49133">MYTLIAITGLGVLCLIAEIFNARKVIVPVAIIGLLATLAFTISEFNSPASYYNNMVVVDNFSTAFSCLFIILAIFLISMDPDFHIKQIHKISDFVGIKLFMLSGAVAMVSFGNLAMFFLGIEILSISLYVLAASNRLNLKSNEAGMKYFLMGAFASGFILFGIALIYGAIGSFDMRVIQEAGTSADVEDWFYIGAIMLSIGMLFKIAAVPFHFWAPDVYEGSPALTTATMSTLAKVTAMAASFKLVSVMNVNLPETSVFVLVTIAALSMTIGNIMALRQINVKRMLAFSGISHAGFMLMTLLAVSSTAGILLYYSAAYAFAGIAAFAVILYVTREKENEDIYNFNGLGKTNPVLAAILTASLLSMAGIPIFSGFFAKVFLFSEMLQANHLILVIIAVINSIISVGYYFKLILAMYTKDATEPTQPVPFAYGAVAIVAIILNIAIGIMPTSILDLLA</sequence>
<feature type="transmembrane region" description="Helical" evidence="5">
    <location>
        <begin position="353"/>
        <end position="375"/>
    </location>
</feature>
<feature type="transmembrane region" description="Helical" evidence="5">
    <location>
        <begin position="285"/>
        <end position="304"/>
    </location>
</feature>
<gene>
    <name evidence="5 8" type="primary">nuoN</name>
    <name evidence="8" type="ORF">GV828_05625</name>
</gene>
<accession>A0ABW9ZD39</accession>
<evidence type="ECO:0000313" key="8">
    <source>
        <dbReference type="EMBL" id="NBL64678.1"/>
    </source>
</evidence>
<dbReference type="InterPro" id="IPR010096">
    <property type="entry name" value="NADH-Q_OxRdtase_suN/2"/>
</dbReference>
<dbReference type="RefSeq" id="WP_166536503.1">
    <property type="nucleotide sequence ID" value="NZ_JAABLM010000005.1"/>
</dbReference>
<keyword evidence="5" id="KW-0874">Quinone</keyword>
<feature type="transmembrane region" description="Helical" evidence="5">
    <location>
        <begin position="25"/>
        <end position="42"/>
    </location>
</feature>
<comment type="subcellular location">
    <subcellularLocation>
        <location evidence="5">Cell membrane</location>
        <topology evidence="5">Multi-pass membrane protein</topology>
    </subcellularLocation>
    <subcellularLocation>
        <location evidence="1">Endomembrane system</location>
        <topology evidence="1">Multi-pass membrane protein</topology>
    </subcellularLocation>
    <subcellularLocation>
        <location evidence="6">Membrane</location>
        <topology evidence="6">Multi-pass membrane protein</topology>
    </subcellularLocation>
</comment>
<dbReference type="InterPro" id="IPR001750">
    <property type="entry name" value="ND/Mrp_TM"/>
</dbReference>
<feature type="domain" description="NADH:quinone oxidoreductase/Mrp antiporter transmembrane" evidence="7">
    <location>
        <begin position="113"/>
        <end position="403"/>
    </location>
</feature>
<evidence type="ECO:0000313" key="9">
    <source>
        <dbReference type="Proteomes" id="UP000798602"/>
    </source>
</evidence>
<feature type="transmembrane region" description="Helical" evidence="5">
    <location>
        <begin position="387"/>
        <end position="408"/>
    </location>
</feature>
<keyword evidence="5" id="KW-0520">NAD</keyword>
<evidence type="ECO:0000256" key="6">
    <source>
        <dbReference type="RuleBase" id="RU000320"/>
    </source>
</evidence>
<dbReference type="Proteomes" id="UP000798602">
    <property type="component" value="Unassembled WGS sequence"/>
</dbReference>
<name>A0ABW9ZD39_9FLAO</name>
<evidence type="ECO:0000256" key="5">
    <source>
        <dbReference type="HAMAP-Rule" id="MF_00445"/>
    </source>
</evidence>
<feature type="transmembrane region" description="Helical" evidence="5">
    <location>
        <begin position="310"/>
        <end position="332"/>
    </location>
</feature>
<keyword evidence="5" id="KW-1278">Translocase</keyword>